<evidence type="ECO:0000256" key="1">
    <source>
        <dbReference type="SAM" id="MobiDB-lite"/>
    </source>
</evidence>
<dbReference type="OrthoDB" id="3180714at2759"/>
<sequence length="491" mass="53507">MTDDAGRIPRLKGHIVPVRTVQETNPEIEFADAYVVQIRQKCAAKVSKLIDSTYPKDPNRPFTHLRRFVKEVFLPEHLKIEINQRGTSSGSNDNENAEVPTIFALIQPPLPEISHLKALLAPFVPSSPQPSPLSATETEKETSAEPPSGQSLDKFFLTTTIPIYPPLSAAQADHWSKTLWPTGYNAAFARATIAPPPPLLSATETNIAVKAAEFLGLACRVAREAKVLKRGRGVGVVVVDPAIASLSHGSSAEQQQEEEEGGIVAVAGDARFCAPGIENPMEDNSSSSSSTGYNPNCEGGPECHAVMRVVEMIAIQRRNEGTPASEHGNLHNPALSPLESRYLYHPASTSSSSTEQQQPSSSSPSEPTDLTTTTRILPRSAGGYLCTDLDIYMTHEPCLSCSMGILLSRFRAVTFLRRGRLVTGGLASEPTSIATKAHQPTAGTRDNNYYGLFWRKELNWRAMCFEFVQDEDKEGEMHVEEGCEEPGEYHA</sequence>
<dbReference type="OMA" id="HEPCVAC"/>
<name>A0A0U1LJN2_TALIS</name>
<dbReference type="Gene3D" id="3.40.140.10">
    <property type="entry name" value="Cytidine Deaminase, domain 2"/>
    <property type="match status" value="1"/>
</dbReference>
<dbReference type="EMBL" id="CVMT01000001">
    <property type="protein sequence ID" value="CRG83175.1"/>
    <property type="molecule type" value="Genomic_DNA"/>
</dbReference>
<feature type="compositionally biased region" description="Low complexity" evidence="1">
    <location>
        <begin position="348"/>
        <end position="368"/>
    </location>
</feature>
<protein>
    <submittedName>
        <fullName evidence="2">Uncharacterized protein</fullName>
    </submittedName>
</protein>
<dbReference type="STRING" id="28573.A0A0U1LJN2"/>
<evidence type="ECO:0000313" key="2">
    <source>
        <dbReference type="EMBL" id="CRG83175.1"/>
    </source>
</evidence>
<accession>A0A0U1LJN2</accession>
<evidence type="ECO:0000313" key="3">
    <source>
        <dbReference type="Proteomes" id="UP000054383"/>
    </source>
</evidence>
<proteinExistence type="predicted"/>
<feature type="region of interest" description="Disordered" evidence="1">
    <location>
        <begin position="346"/>
        <end position="374"/>
    </location>
</feature>
<organism evidence="2 3">
    <name type="scientific">Talaromyces islandicus</name>
    <name type="common">Penicillium islandicum</name>
    <dbReference type="NCBI Taxonomy" id="28573"/>
    <lineage>
        <taxon>Eukaryota</taxon>
        <taxon>Fungi</taxon>
        <taxon>Dikarya</taxon>
        <taxon>Ascomycota</taxon>
        <taxon>Pezizomycotina</taxon>
        <taxon>Eurotiomycetes</taxon>
        <taxon>Eurotiomycetidae</taxon>
        <taxon>Eurotiales</taxon>
        <taxon>Trichocomaceae</taxon>
        <taxon>Talaromyces</taxon>
        <taxon>Talaromyces sect. Islandici</taxon>
    </lineage>
</organism>
<dbReference type="AlphaFoldDB" id="A0A0U1LJN2"/>
<feature type="region of interest" description="Disordered" evidence="1">
    <location>
        <begin position="274"/>
        <end position="296"/>
    </location>
</feature>
<dbReference type="InterPro" id="IPR016193">
    <property type="entry name" value="Cytidine_deaminase-like"/>
</dbReference>
<dbReference type="GO" id="GO:0006139">
    <property type="term" value="P:nucleobase-containing compound metabolic process"/>
    <property type="evidence" value="ECO:0007669"/>
    <property type="project" value="UniProtKB-ARBA"/>
</dbReference>
<feature type="region of interest" description="Disordered" evidence="1">
    <location>
        <begin position="128"/>
        <end position="152"/>
    </location>
</feature>
<gene>
    <name evidence="2" type="ORF">PISL3812_00524</name>
</gene>
<dbReference type="Proteomes" id="UP000054383">
    <property type="component" value="Unassembled WGS sequence"/>
</dbReference>
<dbReference type="GO" id="GO:0003824">
    <property type="term" value="F:catalytic activity"/>
    <property type="evidence" value="ECO:0007669"/>
    <property type="project" value="InterPro"/>
</dbReference>
<dbReference type="SUPFAM" id="SSF53927">
    <property type="entry name" value="Cytidine deaminase-like"/>
    <property type="match status" value="1"/>
</dbReference>
<reference evidence="2 3" key="1">
    <citation type="submission" date="2015-04" db="EMBL/GenBank/DDBJ databases">
        <authorList>
            <person name="Syromyatnikov M.Y."/>
            <person name="Popov V.N."/>
        </authorList>
    </citation>
    <scope>NUCLEOTIDE SEQUENCE [LARGE SCALE GENOMIC DNA]</scope>
    <source>
        <strain evidence="2">WF-38-12</strain>
    </source>
</reference>
<keyword evidence="3" id="KW-1185">Reference proteome</keyword>